<dbReference type="EMBL" id="JBHLTM010000003">
    <property type="protein sequence ID" value="MFC0683093.1"/>
    <property type="molecule type" value="Genomic_DNA"/>
</dbReference>
<evidence type="ECO:0000313" key="2">
    <source>
        <dbReference type="Proteomes" id="UP001589858"/>
    </source>
</evidence>
<gene>
    <name evidence="1" type="ORF">ACFFF8_00630</name>
</gene>
<name>A0ABV6S4P6_9SPHN</name>
<dbReference type="Proteomes" id="UP001589858">
    <property type="component" value="Unassembled WGS sequence"/>
</dbReference>
<keyword evidence="2" id="KW-1185">Reference proteome</keyword>
<protein>
    <recommendedName>
        <fullName evidence="3">DUF2635 domain-containing protein</fullName>
    </recommendedName>
</protein>
<evidence type="ECO:0000313" key="1">
    <source>
        <dbReference type="EMBL" id="MFC0683093.1"/>
    </source>
</evidence>
<dbReference type="RefSeq" id="WP_207079136.1">
    <property type="nucleotide sequence ID" value="NZ_JAPCWC010000008.1"/>
</dbReference>
<organism evidence="1 2">
    <name type="scientific">Novosphingobium clariflavum</name>
    <dbReference type="NCBI Taxonomy" id="2029884"/>
    <lineage>
        <taxon>Bacteria</taxon>
        <taxon>Pseudomonadati</taxon>
        <taxon>Pseudomonadota</taxon>
        <taxon>Alphaproteobacteria</taxon>
        <taxon>Sphingomonadales</taxon>
        <taxon>Sphingomonadaceae</taxon>
        <taxon>Novosphingobium</taxon>
    </lineage>
</organism>
<sequence length="61" mass="6700">MRVVSVPGRRIVDPVTRRVVDERGIVVNPHDPHWTRLIDDGDVAIGADEPVSTADAEGEKE</sequence>
<proteinExistence type="predicted"/>
<comment type="caution">
    <text evidence="1">The sequence shown here is derived from an EMBL/GenBank/DDBJ whole genome shotgun (WGS) entry which is preliminary data.</text>
</comment>
<reference evidence="1 2" key="1">
    <citation type="submission" date="2024-09" db="EMBL/GenBank/DDBJ databases">
        <authorList>
            <person name="Sun Q."/>
            <person name="Mori K."/>
        </authorList>
    </citation>
    <scope>NUCLEOTIDE SEQUENCE [LARGE SCALE GENOMIC DNA]</scope>
    <source>
        <strain evidence="1 2">CICC 11035S</strain>
    </source>
</reference>
<accession>A0ABV6S4P6</accession>
<evidence type="ECO:0008006" key="3">
    <source>
        <dbReference type="Google" id="ProtNLM"/>
    </source>
</evidence>